<dbReference type="GO" id="GO:1901907">
    <property type="term" value="P:diadenosine pentaphosphate catabolic process"/>
    <property type="evidence" value="ECO:0007669"/>
    <property type="project" value="TreeGrafter"/>
</dbReference>
<dbReference type="GO" id="GO:0008486">
    <property type="term" value="F:diphosphoinositol-polyphosphate diphosphatase activity"/>
    <property type="evidence" value="ECO:0007669"/>
    <property type="project" value="TreeGrafter"/>
</dbReference>
<dbReference type="PROSITE" id="PS51462">
    <property type="entry name" value="NUDIX"/>
    <property type="match status" value="1"/>
</dbReference>
<evidence type="ECO:0000313" key="6">
    <source>
        <dbReference type="EMBL" id="KAF9949179.1"/>
    </source>
</evidence>
<dbReference type="GO" id="GO:0046872">
    <property type="term" value="F:metal ion binding"/>
    <property type="evidence" value="ECO:0007669"/>
    <property type="project" value="UniProtKB-KW"/>
</dbReference>
<dbReference type="OrthoDB" id="2011998at2759"/>
<comment type="cofactor">
    <cofactor evidence="1">
        <name>Mg(2+)</name>
        <dbReference type="ChEBI" id="CHEBI:18420"/>
    </cofactor>
</comment>
<dbReference type="PANTHER" id="PTHR12629">
    <property type="entry name" value="DIPHOSPHOINOSITOL POLYPHOSPHATE PHOSPHOHYDROLASE"/>
    <property type="match status" value="1"/>
</dbReference>
<dbReference type="GO" id="GO:0005737">
    <property type="term" value="C:cytoplasm"/>
    <property type="evidence" value="ECO:0007669"/>
    <property type="project" value="TreeGrafter"/>
</dbReference>
<keyword evidence="2" id="KW-0479">Metal-binding</keyword>
<dbReference type="SUPFAM" id="SSF55811">
    <property type="entry name" value="Nudix"/>
    <property type="match status" value="1"/>
</dbReference>
<sequence>MFTRTQTAREGRDRQMYEQGARVIAGCVPVDKQGRRILLVASSKNEGEWVLPKGGWENDETQEEAATRETWEEAGVQGRIVSHLGEYKHKVNKRTGVPEDIYIFFEMEVESIAREWPEMKKRERQWFSFEDAKAIVSKKVMRKALEQCSLARG</sequence>
<evidence type="ECO:0000256" key="4">
    <source>
        <dbReference type="ARBA" id="ARBA00022842"/>
    </source>
</evidence>
<keyword evidence="7" id="KW-1185">Reference proteome</keyword>
<evidence type="ECO:0000256" key="3">
    <source>
        <dbReference type="ARBA" id="ARBA00022801"/>
    </source>
</evidence>
<dbReference type="Gene3D" id="3.90.79.10">
    <property type="entry name" value="Nucleoside Triphosphate Pyrophosphohydrolase"/>
    <property type="match status" value="1"/>
</dbReference>
<comment type="caution">
    <text evidence="6">The sequence shown here is derived from an EMBL/GenBank/DDBJ whole genome shotgun (WGS) entry which is preliminary data.</text>
</comment>
<accession>A0A9P6LXB0</accession>
<protein>
    <recommendedName>
        <fullName evidence="5">Nudix hydrolase domain-containing protein</fullName>
    </recommendedName>
</protein>
<dbReference type="InterPro" id="IPR015797">
    <property type="entry name" value="NUDIX_hydrolase-like_dom_sf"/>
</dbReference>
<feature type="domain" description="Nudix hydrolase" evidence="5">
    <location>
        <begin position="20"/>
        <end position="149"/>
    </location>
</feature>
<dbReference type="InterPro" id="IPR020084">
    <property type="entry name" value="NUDIX_hydrolase_CS"/>
</dbReference>
<organism evidence="6 7">
    <name type="scientific">Modicella reniformis</name>
    <dbReference type="NCBI Taxonomy" id="1440133"/>
    <lineage>
        <taxon>Eukaryota</taxon>
        <taxon>Fungi</taxon>
        <taxon>Fungi incertae sedis</taxon>
        <taxon>Mucoromycota</taxon>
        <taxon>Mortierellomycotina</taxon>
        <taxon>Mortierellomycetes</taxon>
        <taxon>Mortierellales</taxon>
        <taxon>Mortierellaceae</taxon>
        <taxon>Modicella</taxon>
    </lineage>
</organism>
<dbReference type="GO" id="GO:1901911">
    <property type="term" value="P:adenosine 5'-(hexahydrogen pentaphosphate) catabolic process"/>
    <property type="evidence" value="ECO:0007669"/>
    <property type="project" value="TreeGrafter"/>
</dbReference>
<dbReference type="GO" id="GO:0071543">
    <property type="term" value="P:diphosphoinositol polyphosphate metabolic process"/>
    <property type="evidence" value="ECO:0007669"/>
    <property type="project" value="TreeGrafter"/>
</dbReference>
<dbReference type="GO" id="GO:0000298">
    <property type="term" value="F:endopolyphosphatase activity"/>
    <property type="evidence" value="ECO:0007669"/>
    <property type="project" value="TreeGrafter"/>
</dbReference>
<evidence type="ECO:0000256" key="2">
    <source>
        <dbReference type="ARBA" id="ARBA00022723"/>
    </source>
</evidence>
<dbReference type="PANTHER" id="PTHR12629:SF0">
    <property type="entry name" value="DIPHOSPHOINOSITOL-POLYPHOSPHATE DIPHOSPHATASE"/>
    <property type="match status" value="1"/>
</dbReference>
<gene>
    <name evidence="6" type="ORF">BGZ65_007536</name>
</gene>
<dbReference type="Proteomes" id="UP000749646">
    <property type="component" value="Unassembled WGS sequence"/>
</dbReference>
<dbReference type="PROSITE" id="PS00893">
    <property type="entry name" value="NUDIX_BOX"/>
    <property type="match status" value="1"/>
</dbReference>
<dbReference type="GO" id="GO:0034431">
    <property type="term" value="F:bis(5'-adenosyl)-hexaphosphatase activity"/>
    <property type="evidence" value="ECO:0007669"/>
    <property type="project" value="TreeGrafter"/>
</dbReference>
<keyword evidence="3" id="KW-0378">Hydrolase</keyword>
<evidence type="ECO:0000256" key="1">
    <source>
        <dbReference type="ARBA" id="ARBA00001946"/>
    </source>
</evidence>
<dbReference type="EMBL" id="JAAAHW010007330">
    <property type="protein sequence ID" value="KAF9949179.1"/>
    <property type="molecule type" value="Genomic_DNA"/>
</dbReference>
<dbReference type="GO" id="GO:1901909">
    <property type="term" value="P:diadenosine hexaphosphate catabolic process"/>
    <property type="evidence" value="ECO:0007669"/>
    <property type="project" value="TreeGrafter"/>
</dbReference>
<reference evidence="6" key="1">
    <citation type="journal article" date="2020" name="Fungal Divers.">
        <title>Resolving the Mortierellaceae phylogeny through synthesis of multi-gene phylogenetics and phylogenomics.</title>
        <authorList>
            <person name="Vandepol N."/>
            <person name="Liber J."/>
            <person name="Desiro A."/>
            <person name="Na H."/>
            <person name="Kennedy M."/>
            <person name="Barry K."/>
            <person name="Grigoriev I.V."/>
            <person name="Miller A.N."/>
            <person name="O'Donnell K."/>
            <person name="Stajich J.E."/>
            <person name="Bonito G."/>
        </authorList>
    </citation>
    <scope>NUCLEOTIDE SEQUENCE</scope>
    <source>
        <strain evidence="6">MES-2147</strain>
    </source>
</reference>
<evidence type="ECO:0000313" key="7">
    <source>
        <dbReference type="Proteomes" id="UP000749646"/>
    </source>
</evidence>
<dbReference type="Pfam" id="PF00293">
    <property type="entry name" value="NUDIX"/>
    <property type="match status" value="1"/>
</dbReference>
<dbReference type="AlphaFoldDB" id="A0A9P6LXB0"/>
<name>A0A9P6LXB0_9FUNG</name>
<proteinExistence type="predicted"/>
<dbReference type="InterPro" id="IPR000086">
    <property type="entry name" value="NUDIX_hydrolase_dom"/>
</dbReference>
<dbReference type="GO" id="GO:0034432">
    <property type="term" value="F:bis(5'-adenosyl)-pentaphosphatase activity"/>
    <property type="evidence" value="ECO:0007669"/>
    <property type="project" value="TreeGrafter"/>
</dbReference>
<dbReference type="InterPro" id="IPR047198">
    <property type="entry name" value="DDP-like_NUDIX"/>
</dbReference>
<evidence type="ECO:0000259" key="5">
    <source>
        <dbReference type="PROSITE" id="PS51462"/>
    </source>
</evidence>
<dbReference type="CDD" id="cd04666">
    <property type="entry name" value="NUDIX_DIPP2_like_Nudt4"/>
    <property type="match status" value="1"/>
</dbReference>
<keyword evidence="4" id="KW-0460">Magnesium</keyword>
<dbReference type="GO" id="GO:0005634">
    <property type="term" value="C:nucleus"/>
    <property type="evidence" value="ECO:0007669"/>
    <property type="project" value="TreeGrafter"/>
</dbReference>